<organism evidence="2 3">
    <name type="scientific">Bacillus salitolerans</name>
    <dbReference type="NCBI Taxonomy" id="1437434"/>
    <lineage>
        <taxon>Bacteria</taxon>
        <taxon>Bacillati</taxon>
        <taxon>Bacillota</taxon>
        <taxon>Bacilli</taxon>
        <taxon>Bacillales</taxon>
        <taxon>Bacillaceae</taxon>
        <taxon>Bacillus</taxon>
    </lineage>
</organism>
<feature type="domain" description="GGDEF" evidence="1">
    <location>
        <begin position="190"/>
        <end position="321"/>
    </location>
</feature>
<dbReference type="InterPro" id="IPR029787">
    <property type="entry name" value="Nucleotide_cyclase"/>
</dbReference>
<dbReference type="EC" id="2.7.7.65" evidence="2"/>
<dbReference type="InterPro" id="IPR035965">
    <property type="entry name" value="PAS-like_dom_sf"/>
</dbReference>
<dbReference type="Pfam" id="PF08447">
    <property type="entry name" value="PAS_3"/>
    <property type="match status" value="1"/>
</dbReference>
<dbReference type="Pfam" id="PF00990">
    <property type="entry name" value="GGDEF"/>
    <property type="match status" value="1"/>
</dbReference>
<dbReference type="InterPro" id="IPR050469">
    <property type="entry name" value="Diguanylate_Cyclase"/>
</dbReference>
<name>A0ABW4LZQ6_9BACI</name>
<proteinExistence type="predicted"/>
<dbReference type="Proteomes" id="UP001597214">
    <property type="component" value="Unassembled WGS sequence"/>
</dbReference>
<evidence type="ECO:0000313" key="3">
    <source>
        <dbReference type="Proteomes" id="UP001597214"/>
    </source>
</evidence>
<dbReference type="InterPro" id="IPR013655">
    <property type="entry name" value="PAS_fold_3"/>
</dbReference>
<dbReference type="InterPro" id="IPR000014">
    <property type="entry name" value="PAS"/>
</dbReference>
<reference evidence="3" key="1">
    <citation type="journal article" date="2019" name="Int. J. Syst. Evol. Microbiol.">
        <title>The Global Catalogue of Microorganisms (GCM) 10K type strain sequencing project: providing services to taxonomists for standard genome sequencing and annotation.</title>
        <authorList>
            <consortium name="The Broad Institute Genomics Platform"/>
            <consortium name="The Broad Institute Genome Sequencing Center for Infectious Disease"/>
            <person name="Wu L."/>
            <person name="Ma J."/>
        </authorList>
    </citation>
    <scope>NUCLEOTIDE SEQUENCE [LARGE SCALE GENOMIC DNA]</scope>
    <source>
        <strain evidence="3">CCUG 49339</strain>
    </source>
</reference>
<keyword evidence="3" id="KW-1185">Reference proteome</keyword>
<dbReference type="SUPFAM" id="SSF55073">
    <property type="entry name" value="Nucleotide cyclase"/>
    <property type="match status" value="1"/>
</dbReference>
<keyword evidence="2" id="KW-0548">Nucleotidyltransferase</keyword>
<comment type="caution">
    <text evidence="2">The sequence shown here is derived from an EMBL/GenBank/DDBJ whole genome shotgun (WGS) entry which is preliminary data.</text>
</comment>
<sequence length="323" mass="37769">MEFISFLVGLFVGILSIKTYKQIVRMRVKERKENEKRIYNLVESSRDIIYYYQVKPERKFKYISPSIDKVLGEGIVGESLMNPNIPFDLVHPDDYEIVSNKIYGHADYSKPIIQRWRNKEGEYIYFEEYATPIYKNGEFVAIQGIIRNIDDKIKLQKDLEFRISHDTLTGIYNRSYFDQQMERLNKQRDVPSSIILCDLDELKVFNDQYGHKTGDILIKETARILDQFSDEHVFVSRIGGDEFAILIEDQPESYVQAFIKKIHQELTVFNEKSTTINIKASIGYAHAEHSLGNMSSLFVEADSNMYAEKKKRKEMVDTPPILE</sequence>
<dbReference type="InterPro" id="IPR043128">
    <property type="entry name" value="Rev_trsase/Diguanyl_cyclase"/>
</dbReference>
<dbReference type="CDD" id="cd01949">
    <property type="entry name" value="GGDEF"/>
    <property type="match status" value="1"/>
</dbReference>
<dbReference type="PANTHER" id="PTHR45138:SF9">
    <property type="entry name" value="DIGUANYLATE CYCLASE DGCM-RELATED"/>
    <property type="match status" value="1"/>
</dbReference>
<dbReference type="NCBIfam" id="TIGR00229">
    <property type="entry name" value="sensory_box"/>
    <property type="match status" value="1"/>
</dbReference>
<evidence type="ECO:0000259" key="1">
    <source>
        <dbReference type="PROSITE" id="PS50887"/>
    </source>
</evidence>
<dbReference type="SMART" id="SM00086">
    <property type="entry name" value="PAC"/>
    <property type="match status" value="1"/>
</dbReference>
<dbReference type="PROSITE" id="PS50887">
    <property type="entry name" value="GGDEF"/>
    <property type="match status" value="1"/>
</dbReference>
<dbReference type="InterPro" id="IPR001610">
    <property type="entry name" value="PAC"/>
</dbReference>
<dbReference type="Gene3D" id="3.30.70.270">
    <property type="match status" value="1"/>
</dbReference>
<dbReference type="Gene3D" id="3.30.450.20">
    <property type="entry name" value="PAS domain"/>
    <property type="match status" value="1"/>
</dbReference>
<dbReference type="SUPFAM" id="SSF55785">
    <property type="entry name" value="PYP-like sensor domain (PAS domain)"/>
    <property type="match status" value="1"/>
</dbReference>
<dbReference type="InterPro" id="IPR000160">
    <property type="entry name" value="GGDEF_dom"/>
</dbReference>
<gene>
    <name evidence="2" type="ORF">ACFSCX_24410</name>
</gene>
<dbReference type="NCBIfam" id="TIGR00254">
    <property type="entry name" value="GGDEF"/>
    <property type="match status" value="1"/>
</dbReference>
<dbReference type="SMART" id="SM00267">
    <property type="entry name" value="GGDEF"/>
    <property type="match status" value="1"/>
</dbReference>
<dbReference type="PANTHER" id="PTHR45138">
    <property type="entry name" value="REGULATORY COMPONENTS OF SENSORY TRANSDUCTION SYSTEM"/>
    <property type="match status" value="1"/>
</dbReference>
<evidence type="ECO:0000313" key="2">
    <source>
        <dbReference type="EMBL" id="MFD1739630.1"/>
    </source>
</evidence>
<dbReference type="EMBL" id="JBHUEM010000055">
    <property type="protein sequence ID" value="MFD1739630.1"/>
    <property type="molecule type" value="Genomic_DNA"/>
</dbReference>
<protein>
    <submittedName>
        <fullName evidence="2">Diguanylate cyclase domain-containing protein</fullName>
        <ecNumber evidence="2">2.7.7.65</ecNumber>
    </submittedName>
</protein>
<accession>A0ABW4LZQ6</accession>
<dbReference type="RefSeq" id="WP_377930870.1">
    <property type="nucleotide sequence ID" value="NZ_JBHUEM010000055.1"/>
</dbReference>
<dbReference type="GO" id="GO:0052621">
    <property type="term" value="F:diguanylate cyclase activity"/>
    <property type="evidence" value="ECO:0007669"/>
    <property type="project" value="UniProtKB-EC"/>
</dbReference>
<keyword evidence="2" id="KW-0808">Transferase</keyword>